<comment type="similarity">
    <text evidence="1">Belongs to the glycosyl hydrolase 2 family.</text>
</comment>
<dbReference type="Gene3D" id="2.60.120.260">
    <property type="entry name" value="Galactose-binding domain-like"/>
    <property type="match status" value="1"/>
</dbReference>
<feature type="domain" description="Exo-beta-D-glucosaminidase Ig-fold" evidence="6">
    <location>
        <begin position="1017"/>
        <end position="1123"/>
    </location>
</feature>
<name>A0A9X0QJ10_9BACT</name>
<sequence length="1147" mass="126346">MRKPISNTHDSILLADSPWSLYCWIKTAEPVEGPEFVAGLGATTDESYRYLGIDAGKVTLSVGSGSLLVGAMKATVGEWHLIAATFDGHQFHLYSDGQSVATGDLVLGSVKPLLQMAPSFAVESSGKHFGGEIAAFTVARRALLDAEIHQFHEMPPDFSLINFEEGSKPWPLQTRAQAGYRAPQDPSTLPRSRASFSRPTVKLRAPVGDSLIQTASQQWAFSDGWTLREAPKVEADGATLAKATYNGADWMRATVPGTVLTTMIDDGIYPDPDFGLNNLAIPESLNKQDYWYRNEFILPASLSDLRDHGAHHVELTFQGINYKALVWLNGTLLGSVKGAFCRGTFDVTSLLKPGTKNVLVIRISPPPHPGIPQEQSVLGGPGENGGTMELDGPTFLATEGWDWIPAIRDRNSGIWQPVTLTVTGSLKLGDAQVVTSFENHDISHAAVEIDVPVTNRLSQPIEAIVDASIKDIYLHKTVTLAPGENEVRFLPAEFPQLVMQHPHLWWPNGYGEPYLYHLNLSLRNTGDTGISDFKDVRFGVREISYELSLLDSAGHLRRVEFSPTAARGIAKPMIDVSHEGMREIPSADAAALHIPDDNIGRYQSHVASLATGSELSPSIQSIAETGAGPYLVLKVNGVRIAARGGNWGMDDSRKRVSREHLEPFFRLNRDAHLNIIRNWVGQSTEETFYDLADEYGMLVWNDFWESTQNYNIEAEDPALFLANASDTIKRFRNHPSIVLWCGRNEGVPQPIINMGLDELVRTLDGTRYYSPSSNQVNLQGSGPYSYQSPALYFSSLNRGFSVETGTPSMSTLESFESTTAKEDQWPIGDAWAYHDWHQSGNGDVASFMAEIQSEFGAPVSLEDFERKAQMLNYVNHRAIFEGMNANLWTPNSGRLLWMTQPAWPSTMWQILSSDYDTQASFYGTMKACEPLHVQLNLLNYQVDVINTTRDSQKAMTVSAKVYSLANTLLVQAKEKKDVSVDASAGSLKLDLAPLLGRGMVIVKLELSDSTGKVVSQNIYWLGEKASSYRELTRLSKSTLQASATSATKDEMAQFRVQLTNPGSVVSLANKLTLISVKDKTRILPAYFSDNYISLLPGETRLVEIECPAGALKDKAEIVIRGWNATTQTVKVTDDKTDRSARHARARG</sequence>
<dbReference type="InterPro" id="IPR013783">
    <property type="entry name" value="Ig-like_fold"/>
</dbReference>
<dbReference type="InterPro" id="IPR054593">
    <property type="entry name" value="Beta-mannosidase-like_N2"/>
</dbReference>
<organism evidence="8 9">
    <name type="scientific">Tunturiibacter gelidiferens</name>
    <dbReference type="NCBI Taxonomy" id="3069689"/>
    <lineage>
        <taxon>Bacteria</taxon>
        <taxon>Pseudomonadati</taxon>
        <taxon>Acidobacteriota</taxon>
        <taxon>Terriglobia</taxon>
        <taxon>Terriglobales</taxon>
        <taxon>Acidobacteriaceae</taxon>
        <taxon>Tunturiibacter</taxon>
    </lineage>
</organism>
<evidence type="ECO:0000256" key="2">
    <source>
        <dbReference type="ARBA" id="ARBA00022801"/>
    </source>
</evidence>
<gene>
    <name evidence="8" type="ORF">HDF14_004797</name>
</gene>
<evidence type="ECO:0008006" key="10">
    <source>
        <dbReference type="Google" id="ProtNLM"/>
    </source>
</evidence>
<feature type="domain" description="Beta-mannosidase-like galactose-binding" evidence="7">
    <location>
        <begin position="246"/>
        <end position="416"/>
    </location>
</feature>
<dbReference type="InterPro" id="IPR041351">
    <property type="entry name" value="Ig_GlcNase"/>
</dbReference>
<evidence type="ECO:0000259" key="7">
    <source>
        <dbReference type="Pfam" id="PF22666"/>
    </source>
</evidence>
<evidence type="ECO:0000259" key="5">
    <source>
        <dbReference type="Pfam" id="PF02836"/>
    </source>
</evidence>
<dbReference type="Pfam" id="PF02836">
    <property type="entry name" value="Glyco_hydro_2_C"/>
    <property type="match status" value="1"/>
</dbReference>
<dbReference type="RefSeq" id="WP_183981030.1">
    <property type="nucleotide sequence ID" value="NZ_JACHEB010000013.1"/>
</dbReference>
<dbReference type="AlphaFoldDB" id="A0A9X0QJ10"/>
<keyword evidence="2" id="KW-0378">Hydrolase</keyword>
<dbReference type="GO" id="GO:0004553">
    <property type="term" value="F:hydrolase activity, hydrolyzing O-glycosyl compounds"/>
    <property type="evidence" value="ECO:0007669"/>
    <property type="project" value="InterPro"/>
</dbReference>
<feature type="domain" description="Glycoside hydrolase family 2 catalytic" evidence="5">
    <location>
        <begin position="684"/>
        <end position="827"/>
    </location>
</feature>
<comment type="caution">
    <text evidence="8">The sequence shown here is derived from an EMBL/GenBank/DDBJ whole genome shotgun (WGS) entry which is preliminary data.</text>
</comment>
<dbReference type="InterPro" id="IPR017853">
    <property type="entry name" value="GH"/>
</dbReference>
<dbReference type="Pfam" id="PF13385">
    <property type="entry name" value="Laminin_G_3"/>
    <property type="match status" value="1"/>
</dbReference>
<protein>
    <recommendedName>
        <fullName evidence="10">Exo-1,4-beta-D-glucosaminidase</fullName>
    </recommendedName>
</protein>
<evidence type="ECO:0000313" key="8">
    <source>
        <dbReference type="EMBL" id="MBB5331159.1"/>
    </source>
</evidence>
<dbReference type="InterPro" id="IPR006102">
    <property type="entry name" value="Ig-like_GH2"/>
</dbReference>
<proteinExistence type="inferred from homology"/>
<dbReference type="InterPro" id="IPR008979">
    <property type="entry name" value="Galactose-bd-like_sf"/>
</dbReference>
<dbReference type="SUPFAM" id="SSF49899">
    <property type="entry name" value="Concanavalin A-like lectins/glucanases"/>
    <property type="match status" value="1"/>
</dbReference>
<dbReference type="PANTHER" id="PTHR43536:SF1">
    <property type="entry name" value="MANNOSYLGLYCOPROTEIN ENDO-BETA-MANNOSIDASE"/>
    <property type="match status" value="1"/>
</dbReference>
<dbReference type="EMBL" id="JACHEB010000013">
    <property type="protein sequence ID" value="MBB5331159.1"/>
    <property type="molecule type" value="Genomic_DNA"/>
</dbReference>
<dbReference type="InterPro" id="IPR013320">
    <property type="entry name" value="ConA-like_dom_sf"/>
</dbReference>
<evidence type="ECO:0000259" key="6">
    <source>
        <dbReference type="Pfam" id="PF18368"/>
    </source>
</evidence>
<dbReference type="Gene3D" id="2.60.120.200">
    <property type="match status" value="1"/>
</dbReference>
<dbReference type="Gene3D" id="2.60.40.10">
    <property type="entry name" value="Immunoglobulins"/>
    <property type="match status" value="3"/>
</dbReference>
<dbReference type="SUPFAM" id="SSF49785">
    <property type="entry name" value="Galactose-binding domain-like"/>
    <property type="match status" value="1"/>
</dbReference>
<dbReference type="PANTHER" id="PTHR43536">
    <property type="entry name" value="MANNOSYLGLYCOPROTEIN ENDO-BETA-MANNOSIDASE"/>
    <property type="match status" value="1"/>
</dbReference>
<reference evidence="8 9" key="1">
    <citation type="submission" date="2020-08" db="EMBL/GenBank/DDBJ databases">
        <title>Genomic Encyclopedia of Type Strains, Phase IV (KMG-V): Genome sequencing to study the core and pangenomes of soil and plant-associated prokaryotes.</title>
        <authorList>
            <person name="Whitman W."/>
        </authorList>
    </citation>
    <scope>NUCLEOTIDE SEQUENCE [LARGE SCALE GENOMIC DNA]</scope>
    <source>
        <strain evidence="8 9">X5P2</strain>
    </source>
</reference>
<keyword evidence="9" id="KW-1185">Reference proteome</keyword>
<evidence type="ECO:0000256" key="1">
    <source>
        <dbReference type="ARBA" id="ARBA00007401"/>
    </source>
</evidence>
<dbReference type="SUPFAM" id="SSF49303">
    <property type="entry name" value="beta-Galactosidase/glucuronidase domain"/>
    <property type="match status" value="3"/>
</dbReference>
<dbReference type="SUPFAM" id="SSF51445">
    <property type="entry name" value="(Trans)glycosidases"/>
    <property type="match status" value="1"/>
</dbReference>
<dbReference type="InterPro" id="IPR006103">
    <property type="entry name" value="Glyco_hydro_2_cat"/>
</dbReference>
<dbReference type="Pfam" id="PF22666">
    <property type="entry name" value="Glyco_hydro_2_N2"/>
    <property type="match status" value="1"/>
</dbReference>
<dbReference type="Proteomes" id="UP000535182">
    <property type="component" value="Unassembled WGS sequence"/>
</dbReference>
<dbReference type="GO" id="GO:0005975">
    <property type="term" value="P:carbohydrate metabolic process"/>
    <property type="evidence" value="ECO:0007669"/>
    <property type="project" value="InterPro"/>
</dbReference>
<dbReference type="Pfam" id="PF00703">
    <property type="entry name" value="Glyco_hydro_2"/>
    <property type="match status" value="1"/>
</dbReference>
<keyword evidence="3" id="KW-0326">Glycosidase</keyword>
<accession>A0A9X0QJ10</accession>
<evidence type="ECO:0000259" key="4">
    <source>
        <dbReference type="Pfam" id="PF00703"/>
    </source>
</evidence>
<feature type="domain" description="Glycoside hydrolase family 2 immunoglobulin-like beta-sandwich" evidence="4">
    <location>
        <begin position="430"/>
        <end position="541"/>
    </location>
</feature>
<dbReference type="Pfam" id="PF18368">
    <property type="entry name" value="Ig_GlcNase"/>
    <property type="match status" value="1"/>
</dbReference>
<dbReference type="InterPro" id="IPR036156">
    <property type="entry name" value="Beta-gal/glucu_dom_sf"/>
</dbReference>
<evidence type="ECO:0000256" key="3">
    <source>
        <dbReference type="ARBA" id="ARBA00023295"/>
    </source>
</evidence>
<evidence type="ECO:0000313" key="9">
    <source>
        <dbReference type="Proteomes" id="UP000535182"/>
    </source>
</evidence>
<dbReference type="InterPro" id="IPR043534">
    <property type="entry name" value="EBDG/EBM"/>
</dbReference>
<dbReference type="Gene3D" id="3.20.20.80">
    <property type="entry name" value="Glycosidases"/>
    <property type="match status" value="1"/>
</dbReference>